<evidence type="ECO:0000313" key="1">
    <source>
        <dbReference type="EMBL" id="JAH35565.1"/>
    </source>
</evidence>
<sequence>MNHTSLVHLVTVGLNSFSLPEVQLGSTVTGRESNGSQHNQIQTVPHMLLKIFPFV</sequence>
<reference evidence="1" key="2">
    <citation type="journal article" date="2015" name="Fish Shellfish Immunol.">
        <title>Early steps in the European eel (Anguilla anguilla)-Vibrio vulnificus interaction in the gills: Role of the RtxA13 toxin.</title>
        <authorList>
            <person name="Callol A."/>
            <person name="Pajuelo D."/>
            <person name="Ebbesson L."/>
            <person name="Teles M."/>
            <person name="MacKenzie S."/>
            <person name="Amaro C."/>
        </authorList>
    </citation>
    <scope>NUCLEOTIDE SEQUENCE</scope>
</reference>
<name>A0A0E9S4H5_ANGAN</name>
<dbReference type="AlphaFoldDB" id="A0A0E9S4H5"/>
<reference evidence="1" key="1">
    <citation type="submission" date="2014-11" db="EMBL/GenBank/DDBJ databases">
        <authorList>
            <person name="Amaro Gonzalez C."/>
        </authorList>
    </citation>
    <scope>NUCLEOTIDE SEQUENCE</scope>
</reference>
<protein>
    <submittedName>
        <fullName evidence="1">Uncharacterized protein</fullName>
    </submittedName>
</protein>
<dbReference type="EMBL" id="GBXM01073012">
    <property type="protein sequence ID" value="JAH35565.1"/>
    <property type="molecule type" value="Transcribed_RNA"/>
</dbReference>
<accession>A0A0E9S4H5</accession>
<proteinExistence type="predicted"/>
<organism evidence="1">
    <name type="scientific">Anguilla anguilla</name>
    <name type="common">European freshwater eel</name>
    <name type="synonym">Muraena anguilla</name>
    <dbReference type="NCBI Taxonomy" id="7936"/>
    <lineage>
        <taxon>Eukaryota</taxon>
        <taxon>Metazoa</taxon>
        <taxon>Chordata</taxon>
        <taxon>Craniata</taxon>
        <taxon>Vertebrata</taxon>
        <taxon>Euteleostomi</taxon>
        <taxon>Actinopterygii</taxon>
        <taxon>Neopterygii</taxon>
        <taxon>Teleostei</taxon>
        <taxon>Anguilliformes</taxon>
        <taxon>Anguillidae</taxon>
        <taxon>Anguilla</taxon>
    </lineage>
</organism>